<proteinExistence type="predicted"/>
<dbReference type="InterPro" id="IPR037401">
    <property type="entry name" value="SnoaL-like"/>
</dbReference>
<dbReference type="Proteomes" id="UP001629249">
    <property type="component" value="Unassembled WGS sequence"/>
</dbReference>
<sequence>MDFSDFIAISNRTSEFYYRLDERDYEDVVSCFAEDGIWNRRGKKVQGHQAIRGALESRPRTFQTRHVVTNLRITQSDSSKADAWFYMLGLPYDADVQASPINPFPAPHILAVYRDSLVKRGNDWLIAEKTLVRTVFKDGKTLP</sequence>
<feature type="domain" description="SnoaL-like" evidence="1">
    <location>
        <begin position="8"/>
        <end position="128"/>
    </location>
</feature>
<protein>
    <submittedName>
        <fullName evidence="2">Nuclear transport factor 2 family protein</fullName>
    </submittedName>
</protein>
<dbReference type="Gene3D" id="3.10.450.50">
    <property type="match status" value="1"/>
</dbReference>
<evidence type="ECO:0000313" key="3">
    <source>
        <dbReference type="Proteomes" id="UP001629249"/>
    </source>
</evidence>
<dbReference type="Pfam" id="PF13577">
    <property type="entry name" value="SnoaL_4"/>
    <property type="match status" value="1"/>
</dbReference>
<reference evidence="2 3" key="1">
    <citation type="journal article" date="2024" name="Chem. Sci.">
        <title>Discovery of megapolipeptins by genome mining of a Burkholderiales bacteria collection.</title>
        <authorList>
            <person name="Paulo B.S."/>
            <person name="Recchia M.J.J."/>
            <person name="Lee S."/>
            <person name="Fergusson C.H."/>
            <person name="Romanowski S.B."/>
            <person name="Hernandez A."/>
            <person name="Krull N."/>
            <person name="Liu D.Y."/>
            <person name="Cavanagh H."/>
            <person name="Bos A."/>
            <person name="Gray C.A."/>
            <person name="Murphy B.T."/>
            <person name="Linington R.G."/>
            <person name="Eustaquio A.S."/>
        </authorList>
    </citation>
    <scope>NUCLEOTIDE SEQUENCE [LARGE SCALE GENOMIC DNA]</scope>
    <source>
        <strain evidence="2 3">RL16-012-BIC-B</strain>
    </source>
</reference>
<gene>
    <name evidence="2" type="ORF">PQR66_38900</name>
</gene>
<evidence type="ECO:0000259" key="1">
    <source>
        <dbReference type="Pfam" id="PF13577"/>
    </source>
</evidence>
<dbReference type="InterPro" id="IPR032710">
    <property type="entry name" value="NTF2-like_dom_sf"/>
</dbReference>
<dbReference type="SUPFAM" id="SSF54427">
    <property type="entry name" value="NTF2-like"/>
    <property type="match status" value="1"/>
</dbReference>
<keyword evidence="3" id="KW-1185">Reference proteome</keyword>
<dbReference type="EMBL" id="JAQQFN010000057">
    <property type="protein sequence ID" value="MFL9889044.1"/>
    <property type="molecule type" value="Genomic_DNA"/>
</dbReference>
<accession>A0ABW9A1A8</accession>
<comment type="caution">
    <text evidence="2">The sequence shown here is derived from an EMBL/GenBank/DDBJ whole genome shotgun (WGS) entry which is preliminary data.</text>
</comment>
<dbReference type="RefSeq" id="WP_408336107.1">
    <property type="nucleotide sequence ID" value="NZ_JAQQFH010000065.1"/>
</dbReference>
<organism evidence="2 3">
    <name type="scientific">Paraburkholderia agricolaris</name>
    <dbReference type="NCBI Taxonomy" id="2152888"/>
    <lineage>
        <taxon>Bacteria</taxon>
        <taxon>Pseudomonadati</taxon>
        <taxon>Pseudomonadota</taxon>
        <taxon>Betaproteobacteria</taxon>
        <taxon>Burkholderiales</taxon>
        <taxon>Burkholderiaceae</taxon>
        <taxon>Paraburkholderia</taxon>
    </lineage>
</organism>
<dbReference type="CDD" id="cd00531">
    <property type="entry name" value="NTF2_like"/>
    <property type="match status" value="1"/>
</dbReference>
<name>A0ABW9A1A8_9BURK</name>
<evidence type="ECO:0000313" key="2">
    <source>
        <dbReference type="EMBL" id="MFL9889044.1"/>
    </source>
</evidence>